<evidence type="ECO:0000256" key="6">
    <source>
        <dbReference type="ARBA" id="ARBA00023242"/>
    </source>
</evidence>
<sequence length="641" mass="69767">MDRVERRSPYGLACMNCFKTKSKCVATPDGRSCHRWGTSRVVGCHRLKKECLPSNSLRKRYSKKALAERLDSLTALLQAIQAANGANGANTTVPGGMPHSPSSTTCSASHSAGSHPSPISEDYFASPHAAQAAEKAFTVFRDQMLPYCPFIEIPPTVSAQQLQRERPYLFRAIIVVNTRSIPERVAQGNALKRLLTDAIVVEDRSDFDLLLAALTYVAWGHDQFTCGPPITPRLMDLAMSIVCSLRWNKPLSINAHMLPMMGVSNYPGLSPIACTLEEQRAVLGCFLLSSFVSTYFGQMECMRWTTQMDGFLHTIESNTPCPSDPMLAVLVRLQRVVHGAEATRDVHQGLMPIGLFTSSLLSQVRQIADATPPEMQAKGLFSIQSICPSACENNSNSKRNTIDVFRLQLHYTELSIHETAFTANVHPNPNPPSPLDTSSSGPPLSEDQVVSMWSSLQSIEPWVESLFRIPPIEYEAFPIGMVAQVGRVLVTLYRLSTHPSPDWDCLEVWRTVDIVDVIGKITANMQAIPKQGEENAPAAAGDPGQELQCAKFCTSIQAILDGSEDVGQEPQQQQESFAGVGEMAGSGPGAGLGPGGSAQQQYYQAPGSSLGNGCEANMSFMTSSEADMPFSWTPEWPGRGV</sequence>
<dbReference type="PANTHER" id="PTHR31845:SF18">
    <property type="entry name" value="ZN(II)2CYS6 TRANSCRIPTION FACTOR (EUROFUNG)"/>
    <property type="match status" value="1"/>
</dbReference>
<feature type="region of interest" description="Disordered" evidence="7">
    <location>
        <begin position="423"/>
        <end position="446"/>
    </location>
</feature>
<feature type="region of interest" description="Disordered" evidence="7">
    <location>
        <begin position="89"/>
        <end position="120"/>
    </location>
</feature>
<feature type="compositionally biased region" description="Low complexity" evidence="7">
    <location>
        <begin position="98"/>
        <end position="120"/>
    </location>
</feature>
<reference evidence="8 9" key="1">
    <citation type="submission" date="2024-07" db="EMBL/GenBank/DDBJ databases">
        <title>Section-level genome sequencing and comparative genomics of Aspergillus sections Usti and Cavernicolus.</title>
        <authorList>
            <consortium name="Lawrence Berkeley National Laboratory"/>
            <person name="Nybo J.L."/>
            <person name="Vesth T.C."/>
            <person name="Theobald S."/>
            <person name="Frisvad J.C."/>
            <person name="Larsen T.O."/>
            <person name="Kjaerboelling I."/>
            <person name="Rothschild-Mancinelli K."/>
            <person name="Lyhne E.K."/>
            <person name="Kogle M.E."/>
            <person name="Barry K."/>
            <person name="Clum A."/>
            <person name="Na H."/>
            <person name="Ledsgaard L."/>
            <person name="Lin J."/>
            <person name="Lipzen A."/>
            <person name="Kuo A."/>
            <person name="Riley R."/>
            <person name="Mondo S."/>
            <person name="Labutti K."/>
            <person name="Haridas S."/>
            <person name="Pangalinan J."/>
            <person name="Salamov A.A."/>
            <person name="Simmons B.A."/>
            <person name="Magnuson J.K."/>
            <person name="Chen J."/>
            <person name="Drula E."/>
            <person name="Henrissat B."/>
            <person name="Wiebenga A."/>
            <person name="Lubbers R.J."/>
            <person name="Gomes A.C."/>
            <person name="Makela M.R."/>
            <person name="Stajich J."/>
            <person name="Grigoriev I.V."/>
            <person name="Mortensen U.H."/>
            <person name="De Vries R.P."/>
            <person name="Baker S.E."/>
            <person name="Andersen M.R."/>
        </authorList>
    </citation>
    <scope>NUCLEOTIDE SEQUENCE [LARGE SCALE GENOMIC DNA]</scope>
    <source>
        <strain evidence="8 9">CBS 209.92</strain>
    </source>
</reference>
<keyword evidence="9" id="KW-1185">Reference proteome</keyword>
<dbReference type="EMBL" id="JBFTWV010000188">
    <property type="protein sequence ID" value="KAL2784228.1"/>
    <property type="molecule type" value="Genomic_DNA"/>
</dbReference>
<gene>
    <name evidence="8" type="ORF">BJX66DRAFT_344235</name>
</gene>
<evidence type="ECO:0000313" key="9">
    <source>
        <dbReference type="Proteomes" id="UP001610563"/>
    </source>
</evidence>
<dbReference type="InterPro" id="IPR051089">
    <property type="entry name" value="prtT"/>
</dbReference>
<dbReference type="PANTHER" id="PTHR31845">
    <property type="entry name" value="FINGER DOMAIN PROTEIN, PUTATIVE-RELATED"/>
    <property type="match status" value="1"/>
</dbReference>
<feature type="region of interest" description="Disordered" evidence="7">
    <location>
        <begin position="565"/>
        <end position="606"/>
    </location>
</feature>
<protein>
    <recommendedName>
        <fullName evidence="10">Zn(2)-C6 fungal-type domain-containing protein</fullName>
    </recommendedName>
</protein>
<proteinExistence type="predicted"/>
<evidence type="ECO:0000256" key="2">
    <source>
        <dbReference type="ARBA" id="ARBA00022833"/>
    </source>
</evidence>
<organism evidence="8 9">
    <name type="scientific">Aspergillus keveii</name>
    <dbReference type="NCBI Taxonomy" id="714993"/>
    <lineage>
        <taxon>Eukaryota</taxon>
        <taxon>Fungi</taxon>
        <taxon>Dikarya</taxon>
        <taxon>Ascomycota</taxon>
        <taxon>Pezizomycotina</taxon>
        <taxon>Eurotiomycetes</taxon>
        <taxon>Eurotiomycetidae</taxon>
        <taxon>Eurotiales</taxon>
        <taxon>Aspergillaceae</taxon>
        <taxon>Aspergillus</taxon>
        <taxon>Aspergillus subgen. Nidulantes</taxon>
    </lineage>
</organism>
<evidence type="ECO:0000256" key="5">
    <source>
        <dbReference type="ARBA" id="ARBA00023163"/>
    </source>
</evidence>
<keyword evidence="6" id="KW-0539">Nucleus</keyword>
<keyword evidence="5" id="KW-0804">Transcription</keyword>
<comment type="subcellular location">
    <subcellularLocation>
        <location evidence="1">Nucleus</location>
    </subcellularLocation>
</comment>
<keyword evidence="4" id="KW-0238">DNA-binding</keyword>
<feature type="compositionally biased region" description="Gly residues" evidence="7">
    <location>
        <begin position="582"/>
        <end position="596"/>
    </location>
</feature>
<evidence type="ECO:0008006" key="10">
    <source>
        <dbReference type="Google" id="ProtNLM"/>
    </source>
</evidence>
<evidence type="ECO:0000256" key="4">
    <source>
        <dbReference type="ARBA" id="ARBA00023125"/>
    </source>
</evidence>
<evidence type="ECO:0000256" key="3">
    <source>
        <dbReference type="ARBA" id="ARBA00023015"/>
    </source>
</evidence>
<accession>A0ABR4FME8</accession>
<evidence type="ECO:0000256" key="1">
    <source>
        <dbReference type="ARBA" id="ARBA00004123"/>
    </source>
</evidence>
<keyword evidence="3" id="KW-0805">Transcription regulation</keyword>
<keyword evidence="2" id="KW-0862">Zinc</keyword>
<name>A0ABR4FME8_9EURO</name>
<dbReference type="Proteomes" id="UP001610563">
    <property type="component" value="Unassembled WGS sequence"/>
</dbReference>
<evidence type="ECO:0000313" key="8">
    <source>
        <dbReference type="EMBL" id="KAL2784228.1"/>
    </source>
</evidence>
<evidence type="ECO:0000256" key="7">
    <source>
        <dbReference type="SAM" id="MobiDB-lite"/>
    </source>
</evidence>
<comment type="caution">
    <text evidence="8">The sequence shown here is derived from an EMBL/GenBank/DDBJ whole genome shotgun (WGS) entry which is preliminary data.</text>
</comment>